<organism evidence="3 4">
    <name type="scientific">Paenacidovorax caeni</name>
    <dbReference type="NCBI Taxonomy" id="343013"/>
    <lineage>
        <taxon>Bacteria</taxon>
        <taxon>Pseudomonadati</taxon>
        <taxon>Pseudomonadota</taxon>
        <taxon>Betaproteobacteria</taxon>
        <taxon>Burkholderiales</taxon>
        <taxon>Comamonadaceae</taxon>
        <taxon>Paenacidovorax</taxon>
    </lineage>
</organism>
<keyword evidence="1" id="KW-0732">Signal</keyword>
<dbReference type="AlphaFoldDB" id="A0A1I7IBW8"/>
<dbReference type="Gene3D" id="3.10.450.40">
    <property type="match status" value="1"/>
</dbReference>
<feature type="signal peptide" evidence="1">
    <location>
        <begin position="1"/>
        <end position="28"/>
    </location>
</feature>
<dbReference type="RefSeq" id="WP_054257409.1">
    <property type="nucleotide sequence ID" value="NZ_CYIG01000039.1"/>
</dbReference>
<gene>
    <name evidence="3" type="ORF">SAMN04489707_101576</name>
</gene>
<name>A0A1I7IBW8_9BURK</name>
<dbReference type="OrthoDB" id="8527445at2"/>
<dbReference type="Proteomes" id="UP000183656">
    <property type="component" value="Unassembled WGS sequence"/>
</dbReference>
<feature type="chain" id="PRO_5010187765" evidence="1">
    <location>
        <begin position="29"/>
        <end position="114"/>
    </location>
</feature>
<evidence type="ECO:0000313" key="4">
    <source>
        <dbReference type="Proteomes" id="UP000183656"/>
    </source>
</evidence>
<protein>
    <submittedName>
        <fullName evidence="3">Peptidase propeptide and YPEB domain-containing protein</fullName>
    </submittedName>
</protein>
<keyword evidence="4" id="KW-1185">Reference proteome</keyword>
<proteinExistence type="predicted"/>
<dbReference type="EMBL" id="FPBX01000015">
    <property type="protein sequence ID" value="SFU70465.1"/>
    <property type="molecule type" value="Genomic_DNA"/>
</dbReference>
<reference evidence="3 4" key="1">
    <citation type="submission" date="2016-10" db="EMBL/GenBank/DDBJ databases">
        <authorList>
            <person name="de Groot N.N."/>
        </authorList>
    </citation>
    <scope>NUCLEOTIDE SEQUENCE [LARGE SCALE GENOMIC DNA]</scope>
    <source>
        <strain evidence="3 4">R-24608</strain>
    </source>
</reference>
<evidence type="ECO:0000313" key="3">
    <source>
        <dbReference type="EMBL" id="SFU70465.1"/>
    </source>
</evidence>
<dbReference type="STRING" id="343013.SAMN04489707_101576"/>
<evidence type="ECO:0000259" key="2">
    <source>
        <dbReference type="Pfam" id="PF03413"/>
    </source>
</evidence>
<feature type="domain" description="PepSY" evidence="2">
    <location>
        <begin position="56"/>
        <end position="109"/>
    </location>
</feature>
<evidence type="ECO:0000256" key="1">
    <source>
        <dbReference type="SAM" id="SignalP"/>
    </source>
</evidence>
<dbReference type="Pfam" id="PF03413">
    <property type="entry name" value="PepSY"/>
    <property type="match status" value="1"/>
</dbReference>
<dbReference type="InterPro" id="IPR025711">
    <property type="entry name" value="PepSY"/>
</dbReference>
<accession>A0A1I7IBW8</accession>
<sequence length="114" mass="12755">MFTPRPRPLHRLATLGLLACVLGLGATAHSPAHGESDDHDLARQALEQGQVLPLRTVLDRVEREYDGQALKVEFEHEDGRFIYEIRLLQRDGRLAKLKVDAVNGRVLGIKRKGP</sequence>